<proteinExistence type="predicted"/>
<organism evidence="3 4">
    <name type="scientific">Mycetohabitans rhizoxinica</name>
    <dbReference type="NCBI Taxonomy" id="412963"/>
    <lineage>
        <taxon>Bacteria</taxon>
        <taxon>Pseudomonadati</taxon>
        <taxon>Pseudomonadota</taxon>
        <taxon>Betaproteobacteria</taxon>
        <taxon>Burkholderiales</taxon>
        <taxon>Burkholderiaceae</taxon>
        <taxon>Mycetohabitans</taxon>
    </lineage>
</organism>
<name>A0ABZ2Q102_9BURK</name>
<feature type="region of interest" description="Disordered" evidence="1">
    <location>
        <begin position="17"/>
        <end position="94"/>
    </location>
</feature>
<keyword evidence="4" id="KW-1185">Reference proteome</keyword>
<feature type="compositionally biased region" description="Polar residues" evidence="1">
    <location>
        <begin position="84"/>
        <end position="94"/>
    </location>
</feature>
<sequence length="283" mass="31761">MIKEKWMRGCLPSLNVLSMGRRRQNTDQPSTSNAANPAEHGVPSQKPTHNVLSKLKNPARRSAAGMYEKTSNKKVADSPISHKQVPTSSPSRLETLPNETLQEIFQHMDAKTLATVSQASKRLHYEAAPQLEITREVQWILESIPRVKNFQGFISLLERIERLPAHRQSEPVAELGGQMHTLLSPKHRLEAGKAWLRVAERVPAPRPALLDAVVSAIHRDPGYREFDVQSASGLSAHHNAMLDIIQGVAVEEVILRHRVTNPWDVVSLHRQARYQLKQRQAGT</sequence>
<dbReference type="InterPro" id="IPR036047">
    <property type="entry name" value="F-box-like_dom_sf"/>
</dbReference>
<evidence type="ECO:0000256" key="1">
    <source>
        <dbReference type="SAM" id="MobiDB-lite"/>
    </source>
</evidence>
<reference evidence="3 4" key="1">
    <citation type="submission" date="2020-09" db="EMBL/GenBank/DDBJ databases">
        <title>Genome sequences of Mycetohabitans spp.</title>
        <authorList>
            <person name="Carter M.E."/>
            <person name="Carpenter S.C.D."/>
            <person name="Bogdanove A.J."/>
        </authorList>
    </citation>
    <scope>NUCLEOTIDE SEQUENCE [LARGE SCALE GENOMIC DNA]</scope>
    <source>
        <strain evidence="3 4">B12</strain>
    </source>
</reference>
<dbReference type="Proteomes" id="UP001493153">
    <property type="component" value="Chromosome"/>
</dbReference>
<feature type="domain" description="F-box" evidence="2">
    <location>
        <begin position="90"/>
        <end position="137"/>
    </location>
</feature>
<dbReference type="EMBL" id="CP062176">
    <property type="protein sequence ID" value="WXK38986.1"/>
    <property type="molecule type" value="Genomic_DNA"/>
</dbReference>
<evidence type="ECO:0000313" key="4">
    <source>
        <dbReference type="Proteomes" id="UP001493153"/>
    </source>
</evidence>
<gene>
    <name evidence="3" type="ORF">IHE29_06695</name>
</gene>
<evidence type="ECO:0000313" key="3">
    <source>
        <dbReference type="EMBL" id="WXK38986.1"/>
    </source>
</evidence>
<protein>
    <submittedName>
        <fullName evidence="3">F-box protein</fullName>
    </submittedName>
</protein>
<feature type="compositionally biased region" description="Polar residues" evidence="1">
    <location>
        <begin position="26"/>
        <end position="35"/>
    </location>
</feature>
<dbReference type="InterPro" id="IPR001810">
    <property type="entry name" value="F-box_dom"/>
</dbReference>
<dbReference type="CDD" id="cd09917">
    <property type="entry name" value="F-box_SF"/>
    <property type="match status" value="1"/>
</dbReference>
<dbReference type="Pfam" id="PF12937">
    <property type="entry name" value="F-box-like"/>
    <property type="match status" value="1"/>
</dbReference>
<dbReference type="PROSITE" id="PS50181">
    <property type="entry name" value="FBOX"/>
    <property type="match status" value="1"/>
</dbReference>
<accession>A0ABZ2Q102</accession>
<evidence type="ECO:0000259" key="2">
    <source>
        <dbReference type="PROSITE" id="PS50181"/>
    </source>
</evidence>
<dbReference type="SUPFAM" id="SSF81383">
    <property type="entry name" value="F-box domain"/>
    <property type="match status" value="1"/>
</dbReference>
<dbReference type="RefSeq" id="WP_338911519.1">
    <property type="nucleotide sequence ID" value="NZ_CP062176.1"/>
</dbReference>